<evidence type="ECO:0000256" key="4">
    <source>
        <dbReference type="ARBA" id="ARBA00022801"/>
    </source>
</evidence>
<dbReference type="InterPro" id="IPR036962">
    <property type="entry name" value="Glyco_hydro_3_N_sf"/>
</dbReference>
<feature type="domain" description="Glycoside hydrolase family 3 N-terminal" evidence="6">
    <location>
        <begin position="17"/>
        <end position="339"/>
    </location>
</feature>
<dbReference type="Proteomes" id="UP000317429">
    <property type="component" value="Chromosome"/>
</dbReference>
<accession>A0A518DAL8</accession>
<dbReference type="InterPro" id="IPR001764">
    <property type="entry name" value="Glyco_hydro_3_N"/>
</dbReference>
<dbReference type="InterPro" id="IPR050226">
    <property type="entry name" value="NagZ_Beta-hexosaminidase"/>
</dbReference>
<gene>
    <name evidence="7" type="primary">ybbD</name>
    <name evidence="7" type="ORF">Pla175_18900</name>
</gene>
<dbReference type="RefSeq" id="WP_145283508.1">
    <property type="nucleotide sequence ID" value="NZ_CP036291.1"/>
</dbReference>
<dbReference type="AlphaFoldDB" id="A0A518DAL8"/>
<comment type="catalytic activity">
    <reaction evidence="1">
        <text>Hydrolysis of terminal non-reducing N-acetyl-D-hexosamine residues in N-acetyl-beta-D-hexosaminides.</text>
        <dbReference type="EC" id="3.2.1.52"/>
    </reaction>
</comment>
<dbReference type="SUPFAM" id="SSF51445">
    <property type="entry name" value="(Trans)glycosidases"/>
    <property type="match status" value="1"/>
</dbReference>
<evidence type="ECO:0000256" key="1">
    <source>
        <dbReference type="ARBA" id="ARBA00001231"/>
    </source>
</evidence>
<keyword evidence="5" id="KW-0326">Glycosidase</keyword>
<evidence type="ECO:0000256" key="2">
    <source>
        <dbReference type="ARBA" id="ARBA00005336"/>
    </source>
</evidence>
<protein>
    <recommendedName>
        <fullName evidence="3">beta-N-acetylhexosaminidase</fullName>
        <ecNumber evidence="3">3.2.1.52</ecNumber>
    </recommendedName>
</protein>
<dbReference type="OrthoDB" id="9805821at2"/>
<evidence type="ECO:0000313" key="7">
    <source>
        <dbReference type="EMBL" id="QDU88512.1"/>
    </source>
</evidence>
<dbReference type="PANTHER" id="PTHR30480">
    <property type="entry name" value="BETA-HEXOSAMINIDASE-RELATED"/>
    <property type="match status" value="1"/>
</dbReference>
<dbReference type="PANTHER" id="PTHR30480:SF13">
    <property type="entry name" value="BETA-HEXOSAMINIDASE"/>
    <property type="match status" value="1"/>
</dbReference>
<comment type="similarity">
    <text evidence="2">Belongs to the glycosyl hydrolase 3 family.</text>
</comment>
<proteinExistence type="inferred from homology"/>
<name>A0A518DAL8_9BACT</name>
<dbReference type="Pfam" id="PF00933">
    <property type="entry name" value="Glyco_hydro_3"/>
    <property type="match status" value="1"/>
</dbReference>
<organism evidence="7 8">
    <name type="scientific">Pirellulimonas nuda</name>
    <dbReference type="NCBI Taxonomy" id="2528009"/>
    <lineage>
        <taxon>Bacteria</taxon>
        <taxon>Pseudomonadati</taxon>
        <taxon>Planctomycetota</taxon>
        <taxon>Planctomycetia</taxon>
        <taxon>Pirellulales</taxon>
        <taxon>Lacipirellulaceae</taxon>
        <taxon>Pirellulimonas</taxon>
    </lineage>
</organism>
<evidence type="ECO:0000259" key="6">
    <source>
        <dbReference type="Pfam" id="PF00933"/>
    </source>
</evidence>
<dbReference type="Gene3D" id="3.20.20.300">
    <property type="entry name" value="Glycoside hydrolase, family 3, N-terminal domain"/>
    <property type="match status" value="1"/>
</dbReference>
<dbReference type="EC" id="3.2.1.52" evidence="3"/>
<keyword evidence="4" id="KW-0378">Hydrolase</keyword>
<dbReference type="EMBL" id="CP036291">
    <property type="protein sequence ID" value="QDU88512.1"/>
    <property type="molecule type" value="Genomic_DNA"/>
</dbReference>
<dbReference type="GO" id="GO:0005975">
    <property type="term" value="P:carbohydrate metabolic process"/>
    <property type="evidence" value="ECO:0007669"/>
    <property type="project" value="InterPro"/>
</dbReference>
<dbReference type="GO" id="GO:0004563">
    <property type="term" value="F:beta-N-acetylhexosaminidase activity"/>
    <property type="evidence" value="ECO:0007669"/>
    <property type="project" value="UniProtKB-EC"/>
</dbReference>
<keyword evidence="8" id="KW-1185">Reference proteome</keyword>
<dbReference type="InterPro" id="IPR017853">
    <property type="entry name" value="GH"/>
</dbReference>
<evidence type="ECO:0000313" key="8">
    <source>
        <dbReference type="Proteomes" id="UP000317429"/>
    </source>
</evidence>
<keyword evidence="7" id="KW-0449">Lipoprotein</keyword>
<evidence type="ECO:0000256" key="3">
    <source>
        <dbReference type="ARBA" id="ARBA00012663"/>
    </source>
</evidence>
<evidence type="ECO:0000256" key="5">
    <source>
        <dbReference type="ARBA" id="ARBA00023295"/>
    </source>
</evidence>
<dbReference type="KEGG" id="pnd:Pla175_18900"/>
<dbReference type="GO" id="GO:0009254">
    <property type="term" value="P:peptidoglycan turnover"/>
    <property type="evidence" value="ECO:0007669"/>
    <property type="project" value="TreeGrafter"/>
</dbReference>
<sequence length="531" mass="56031" precursor="true">MSHTKTMTPDLAPPTALRDKLAQLVFVRIGSNLPPVRRVNEDESRIAGLLSECPIGGLLLFNGPWPEVRDTLARLQQTSRWPLLVASDLERGAGQQLHGLTVFPHARAFAELGEGAAQAVAEAATHTAREALAAGVHALLAPVADVNSNPANPIIATRALAETPELASRLVEAYVHAANAAGVMCCAKHFPGHGDTQGDSHAMLPVVDRPLEALEATELPPFRAAVAAGAPMIMTAHVSYPALDPSGAPATVSRPILQGLLRDRLGFDGIICSDSLLMAGVRDRYATEGEAACAAVIAGVDLLLDVADPSAAVEAMARSVESGSLSEARVNEAFERVWRAKSKYMAPAKRPCPSSDSGDAAGLALRVASGAVRCWPQEHGGPLLCLRDQPVTVCLLKTSQLATDPPEQPLAAALRERLSDVRYFELGPDASDEDYARALASAASTPQRLAAMIVKPSAWHAFGLPKRHADHVHAMIELGDAAVASLGVPTALDQFSNALWRLCTYSDTPVSQQALAEHLRPVEALEALPGC</sequence>
<reference evidence="7 8" key="1">
    <citation type="submission" date="2019-02" db="EMBL/GenBank/DDBJ databases">
        <title>Deep-cultivation of Planctomycetes and their phenomic and genomic characterization uncovers novel biology.</title>
        <authorList>
            <person name="Wiegand S."/>
            <person name="Jogler M."/>
            <person name="Boedeker C."/>
            <person name="Pinto D."/>
            <person name="Vollmers J."/>
            <person name="Rivas-Marin E."/>
            <person name="Kohn T."/>
            <person name="Peeters S.H."/>
            <person name="Heuer A."/>
            <person name="Rast P."/>
            <person name="Oberbeckmann S."/>
            <person name="Bunk B."/>
            <person name="Jeske O."/>
            <person name="Meyerdierks A."/>
            <person name="Storesund J.E."/>
            <person name="Kallscheuer N."/>
            <person name="Luecker S."/>
            <person name="Lage O.M."/>
            <person name="Pohl T."/>
            <person name="Merkel B.J."/>
            <person name="Hornburger P."/>
            <person name="Mueller R.-W."/>
            <person name="Bruemmer F."/>
            <person name="Labrenz M."/>
            <person name="Spormann A.M."/>
            <person name="Op den Camp H."/>
            <person name="Overmann J."/>
            <person name="Amann R."/>
            <person name="Jetten M.S.M."/>
            <person name="Mascher T."/>
            <person name="Medema M.H."/>
            <person name="Devos D.P."/>
            <person name="Kaster A.-K."/>
            <person name="Ovreas L."/>
            <person name="Rohde M."/>
            <person name="Galperin M.Y."/>
            <person name="Jogler C."/>
        </authorList>
    </citation>
    <scope>NUCLEOTIDE SEQUENCE [LARGE SCALE GENOMIC DNA]</scope>
    <source>
        <strain evidence="7 8">Pla175</strain>
    </source>
</reference>